<dbReference type="InterPro" id="IPR001845">
    <property type="entry name" value="HTH_ArsR_DNA-bd_dom"/>
</dbReference>
<dbReference type="GO" id="GO:0003700">
    <property type="term" value="F:DNA-binding transcription factor activity"/>
    <property type="evidence" value="ECO:0007669"/>
    <property type="project" value="InterPro"/>
</dbReference>
<dbReference type="Proteomes" id="UP000249915">
    <property type="component" value="Unassembled WGS sequence"/>
</dbReference>
<dbReference type="RefSeq" id="WP_112281685.1">
    <property type="nucleotide sequence ID" value="NZ_MASW01000002.1"/>
</dbReference>
<dbReference type="Pfam" id="PF19361">
    <property type="entry name" value="DUF5937"/>
    <property type="match status" value="1"/>
</dbReference>
<dbReference type="GO" id="GO:0003677">
    <property type="term" value="F:DNA binding"/>
    <property type="evidence" value="ECO:0007669"/>
    <property type="project" value="UniProtKB-KW"/>
</dbReference>
<gene>
    <name evidence="4" type="ORF">BAY60_14885</name>
</gene>
<comment type="caution">
    <text evidence="4">The sequence shown here is derived from an EMBL/GenBank/DDBJ whole genome shotgun (WGS) entry which is preliminary data.</text>
</comment>
<proteinExistence type="predicted"/>
<dbReference type="InterPro" id="IPR000835">
    <property type="entry name" value="HTH_MarR-typ"/>
</dbReference>
<dbReference type="InterPro" id="IPR011991">
    <property type="entry name" value="ArsR-like_HTH"/>
</dbReference>
<dbReference type="SUPFAM" id="SSF46785">
    <property type="entry name" value="Winged helix' DNA-binding domain"/>
    <property type="match status" value="1"/>
</dbReference>
<accession>A0A2V4BDH1</accession>
<dbReference type="InterPro" id="IPR045981">
    <property type="entry name" value="DUF5937"/>
</dbReference>
<dbReference type="InterPro" id="IPR036390">
    <property type="entry name" value="WH_DNA-bd_sf"/>
</dbReference>
<evidence type="ECO:0000256" key="3">
    <source>
        <dbReference type="ARBA" id="ARBA00023163"/>
    </source>
</evidence>
<dbReference type="PANTHER" id="PTHR43132:SF8">
    <property type="entry name" value="HTH-TYPE TRANSCRIPTIONAL REGULATOR KMTR"/>
    <property type="match status" value="1"/>
</dbReference>
<dbReference type="CDD" id="cd00090">
    <property type="entry name" value="HTH_ARSR"/>
    <property type="match status" value="1"/>
</dbReference>
<keyword evidence="2" id="KW-0238">DNA-binding</keyword>
<evidence type="ECO:0000256" key="1">
    <source>
        <dbReference type="ARBA" id="ARBA00023015"/>
    </source>
</evidence>
<organism evidence="4 5">
    <name type="scientific">Prauserella muralis</name>
    <dbReference type="NCBI Taxonomy" id="588067"/>
    <lineage>
        <taxon>Bacteria</taxon>
        <taxon>Bacillati</taxon>
        <taxon>Actinomycetota</taxon>
        <taxon>Actinomycetes</taxon>
        <taxon>Pseudonocardiales</taxon>
        <taxon>Pseudonocardiaceae</taxon>
        <taxon>Prauserella</taxon>
    </lineage>
</organism>
<evidence type="ECO:0000256" key="2">
    <source>
        <dbReference type="ARBA" id="ARBA00023125"/>
    </source>
</evidence>
<keyword evidence="1" id="KW-0805">Transcription regulation</keyword>
<dbReference type="OrthoDB" id="3460651at2"/>
<reference evidence="4 5" key="1">
    <citation type="submission" date="2016-07" db="EMBL/GenBank/DDBJ databases">
        <title>Draft genome sequence of Prauserella muralis DSM 45305, isolated from a mould-covered wall in an indoor environment.</title>
        <authorList>
            <person name="Ruckert C."/>
            <person name="Albersmeier A."/>
            <person name="Jiang C.-L."/>
            <person name="Jiang Y."/>
            <person name="Kalinowski J."/>
            <person name="Schneider O."/>
            <person name="Winkler A."/>
            <person name="Zotchev S.B."/>
        </authorList>
    </citation>
    <scope>NUCLEOTIDE SEQUENCE [LARGE SCALE GENOMIC DNA]</scope>
    <source>
        <strain evidence="4 5">DSM 45305</strain>
    </source>
</reference>
<name>A0A2V4BDH1_9PSEU</name>
<dbReference type="InterPro" id="IPR036388">
    <property type="entry name" value="WH-like_DNA-bd_sf"/>
</dbReference>
<dbReference type="EMBL" id="MASW01000002">
    <property type="protein sequence ID" value="PXY27679.1"/>
    <property type="molecule type" value="Genomic_DNA"/>
</dbReference>
<dbReference type="InterPro" id="IPR051011">
    <property type="entry name" value="Metal_resp_trans_reg"/>
</dbReference>
<dbReference type="SMART" id="SM00418">
    <property type="entry name" value="HTH_ARSR"/>
    <property type="match status" value="1"/>
</dbReference>
<keyword evidence="3" id="KW-0804">Transcription</keyword>
<dbReference type="Pfam" id="PF01047">
    <property type="entry name" value="MarR"/>
    <property type="match status" value="1"/>
</dbReference>
<sequence>MLTVWVDAERLVNSRFALSRLAELSCALEVLAHPGRAPFARGWVDATRPRLDIEAVALVHALVEHDSPYVPDFLVPLPVAYESSLDAELDAVAATAPETVRAQLARAFPEKPPSAITRVRDRGGYRAVAELAAAQLRHCWDVTLADSWPALRRVLDEDVRHRATEAARSGFATILAGLHPDLRWDGTHLARDAAFELALDPVPGLVLTPSVFLPSAAVWNAAPGEVLLGYPARGRGAAWSSPSPVLGPAPALGARRVALLADLHTPRSTSELATRHRLSPATVSYHLTRLCADGLVTRRQDGHSVLYSATEGARCLLETLHSVREAAT</sequence>
<dbReference type="AlphaFoldDB" id="A0A2V4BDH1"/>
<dbReference type="PANTHER" id="PTHR43132">
    <property type="entry name" value="ARSENICAL RESISTANCE OPERON REPRESSOR ARSR-RELATED"/>
    <property type="match status" value="1"/>
</dbReference>
<evidence type="ECO:0000313" key="4">
    <source>
        <dbReference type="EMBL" id="PXY27679.1"/>
    </source>
</evidence>
<protein>
    <submittedName>
        <fullName evidence="4">Transcriptional regulator</fullName>
    </submittedName>
</protein>
<dbReference type="Gene3D" id="1.10.10.10">
    <property type="entry name" value="Winged helix-like DNA-binding domain superfamily/Winged helix DNA-binding domain"/>
    <property type="match status" value="1"/>
</dbReference>
<evidence type="ECO:0000313" key="5">
    <source>
        <dbReference type="Proteomes" id="UP000249915"/>
    </source>
</evidence>
<keyword evidence="5" id="KW-1185">Reference proteome</keyword>